<comment type="caution">
    <text evidence="2">The sequence shown here is derived from an EMBL/GenBank/DDBJ whole genome shotgun (WGS) entry which is preliminary data.</text>
</comment>
<feature type="transmembrane region" description="Helical" evidence="1">
    <location>
        <begin position="6"/>
        <end position="28"/>
    </location>
</feature>
<dbReference type="Proteomes" id="UP000295192">
    <property type="component" value="Unassembled WGS sequence"/>
</dbReference>
<proteinExistence type="predicted"/>
<sequence>MTIAMPAVSIVSFISAIIIIIIGFIGSISSIGSIGSSSASSSIRLSSGSYCSRLSIVVEVPSTKKAAPQWVKDQTLWHTRVPQRLSAEFDSASAAPKWLCYAVARPGPADVTA</sequence>
<name>A0A484AS48_DRONA</name>
<keyword evidence="1" id="KW-0472">Membrane</keyword>
<protein>
    <submittedName>
        <fullName evidence="2">Uncharacterized protein</fullName>
    </submittedName>
</protein>
<evidence type="ECO:0000256" key="1">
    <source>
        <dbReference type="SAM" id="Phobius"/>
    </source>
</evidence>
<keyword evidence="3" id="KW-1185">Reference proteome</keyword>
<dbReference type="EMBL" id="LSRL02001231">
    <property type="protein sequence ID" value="TDG39234.1"/>
    <property type="molecule type" value="Genomic_DNA"/>
</dbReference>
<keyword evidence="1" id="KW-1133">Transmembrane helix</keyword>
<gene>
    <name evidence="2" type="ORF">AWZ03_014345</name>
</gene>
<organism evidence="2 3">
    <name type="scientific">Drosophila navojoa</name>
    <name type="common">Fruit fly</name>
    <dbReference type="NCBI Taxonomy" id="7232"/>
    <lineage>
        <taxon>Eukaryota</taxon>
        <taxon>Metazoa</taxon>
        <taxon>Ecdysozoa</taxon>
        <taxon>Arthropoda</taxon>
        <taxon>Hexapoda</taxon>
        <taxon>Insecta</taxon>
        <taxon>Pterygota</taxon>
        <taxon>Neoptera</taxon>
        <taxon>Endopterygota</taxon>
        <taxon>Diptera</taxon>
        <taxon>Brachycera</taxon>
        <taxon>Muscomorpha</taxon>
        <taxon>Ephydroidea</taxon>
        <taxon>Drosophilidae</taxon>
        <taxon>Drosophila</taxon>
    </lineage>
</organism>
<accession>A0A484AS48</accession>
<dbReference type="AlphaFoldDB" id="A0A484AS48"/>
<evidence type="ECO:0000313" key="3">
    <source>
        <dbReference type="Proteomes" id="UP000295192"/>
    </source>
</evidence>
<keyword evidence="1" id="KW-0812">Transmembrane</keyword>
<reference evidence="2 3" key="1">
    <citation type="journal article" date="2019" name="J. Hered.">
        <title>An Improved Genome Assembly for Drosophila navojoa, the Basal Species in the mojavensis Cluster.</title>
        <authorList>
            <person name="Vanderlinde T."/>
            <person name="Dupim E.G."/>
            <person name="Nazario-Yepiz N.O."/>
            <person name="Carvalho A.B."/>
        </authorList>
    </citation>
    <scope>NUCLEOTIDE SEQUENCE [LARGE SCALE GENOMIC DNA]</scope>
    <source>
        <strain evidence="2">Navoj_Jal97</strain>
        <tissue evidence="2">Whole organism</tissue>
    </source>
</reference>
<evidence type="ECO:0000313" key="2">
    <source>
        <dbReference type="EMBL" id="TDG39234.1"/>
    </source>
</evidence>